<sequence>MIATLIAWFGGIVGPKPARPLLIGLAMVLVVAMLGVGKCRYDAAIIQRHDTARNAEISAQGRAGEARAAEERRIDDARIRNETQEVTNATQSIPDRTVSDRQHARACIILRRQARPGDPIPAGC</sequence>
<organism evidence="3 4">
    <name type="scientific">Sphingomonas alpina</name>
    <dbReference type="NCBI Taxonomy" id="653931"/>
    <lineage>
        <taxon>Bacteria</taxon>
        <taxon>Pseudomonadati</taxon>
        <taxon>Pseudomonadota</taxon>
        <taxon>Alphaproteobacteria</taxon>
        <taxon>Sphingomonadales</taxon>
        <taxon>Sphingomonadaceae</taxon>
        <taxon>Sphingomonas</taxon>
    </lineage>
</organism>
<evidence type="ECO:0000313" key="4">
    <source>
        <dbReference type="Proteomes" id="UP000516148"/>
    </source>
</evidence>
<evidence type="ECO:0000313" key="3">
    <source>
        <dbReference type="EMBL" id="QNQ08277.1"/>
    </source>
</evidence>
<keyword evidence="4" id="KW-1185">Reference proteome</keyword>
<keyword evidence="2" id="KW-1133">Transmembrane helix</keyword>
<keyword evidence="2" id="KW-0812">Transmembrane</keyword>
<dbReference type="KEGG" id="spap:H3Z74_16150"/>
<name>A0A7H0LF24_9SPHN</name>
<proteinExistence type="predicted"/>
<feature type="region of interest" description="Disordered" evidence="1">
    <location>
        <begin position="81"/>
        <end position="101"/>
    </location>
</feature>
<dbReference type="Proteomes" id="UP000516148">
    <property type="component" value="Chromosome"/>
</dbReference>
<accession>A0A7H0LF24</accession>
<feature type="transmembrane region" description="Helical" evidence="2">
    <location>
        <begin position="20"/>
        <end position="39"/>
    </location>
</feature>
<evidence type="ECO:0000256" key="2">
    <source>
        <dbReference type="SAM" id="Phobius"/>
    </source>
</evidence>
<dbReference type="EMBL" id="CP061038">
    <property type="protein sequence ID" value="QNQ08277.1"/>
    <property type="molecule type" value="Genomic_DNA"/>
</dbReference>
<protein>
    <submittedName>
        <fullName evidence="3">Uncharacterized protein</fullName>
    </submittedName>
</protein>
<evidence type="ECO:0000256" key="1">
    <source>
        <dbReference type="SAM" id="MobiDB-lite"/>
    </source>
</evidence>
<keyword evidence="2" id="KW-0472">Membrane</keyword>
<feature type="compositionally biased region" description="Polar residues" evidence="1">
    <location>
        <begin position="84"/>
        <end position="94"/>
    </location>
</feature>
<gene>
    <name evidence="3" type="ORF">H3Z74_16150</name>
</gene>
<reference evidence="3 4" key="1">
    <citation type="submission" date="2020-09" db="EMBL/GenBank/DDBJ databases">
        <title>Sphingomonas sp., a new species isolated from pork steak.</title>
        <authorList>
            <person name="Heidler von Heilborn D."/>
        </authorList>
    </citation>
    <scope>NUCLEOTIDE SEQUENCE [LARGE SCALE GENOMIC DNA]</scope>
    <source>
        <strain evidence="4">S8-3T</strain>
    </source>
</reference>
<dbReference type="RefSeq" id="WP_187760605.1">
    <property type="nucleotide sequence ID" value="NZ_CP061038.1"/>
</dbReference>
<dbReference type="AlphaFoldDB" id="A0A7H0LF24"/>